<accession>A0AAY5KQG3</accession>
<proteinExistence type="predicted"/>
<keyword evidence="2" id="KW-0472">Membrane</keyword>
<dbReference type="Pfam" id="PF06637">
    <property type="entry name" value="PV-1"/>
    <property type="match status" value="1"/>
</dbReference>
<protein>
    <recommendedName>
        <fullName evidence="5">Plasmalemma vesicle associated protein b</fullName>
    </recommendedName>
</protein>
<dbReference type="PANTHER" id="PTHR21687:SF6">
    <property type="entry name" value="PLASMALEMMA VESICLE-ASSOCIATED PROTEIN"/>
    <property type="match status" value="1"/>
</dbReference>
<evidence type="ECO:0000256" key="2">
    <source>
        <dbReference type="SAM" id="Phobius"/>
    </source>
</evidence>
<dbReference type="GO" id="GO:0043114">
    <property type="term" value="P:regulation of vascular permeability"/>
    <property type="evidence" value="ECO:0007669"/>
    <property type="project" value="TreeGrafter"/>
</dbReference>
<dbReference type="GO" id="GO:0002693">
    <property type="term" value="P:positive regulation of cellular extravasation"/>
    <property type="evidence" value="ECO:0007669"/>
    <property type="project" value="TreeGrafter"/>
</dbReference>
<dbReference type="Ensembl" id="ENSELUT00000090570.1">
    <property type="protein sequence ID" value="ENSELUP00000090951.1"/>
    <property type="gene ID" value="ENSELUG00000019563.3"/>
</dbReference>
<feature type="transmembrane region" description="Helical" evidence="2">
    <location>
        <begin position="29"/>
        <end position="55"/>
    </location>
</feature>
<keyword evidence="2" id="KW-1133">Transmembrane helix</keyword>
<evidence type="ECO:0000256" key="1">
    <source>
        <dbReference type="SAM" id="Coils"/>
    </source>
</evidence>
<evidence type="ECO:0008006" key="5">
    <source>
        <dbReference type="Google" id="ProtNLM"/>
    </source>
</evidence>
<reference evidence="3" key="3">
    <citation type="submission" date="2025-09" db="UniProtKB">
        <authorList>
            <consortium name="Ensembl"/>
        </authorList>
    </citation>
    <scope>IDENTIFICATION</scope>
</reference>
<feature type="coiled-coil region" evidence="1">
    <location>
        <begin position="60"/>
        <end position="94"/>
    </location>
</feature>
<name>A0AAY5KQG3_ESOLU</name>
<dbReference type="PANTHER" id="PTHR21687">
    <property type="entry name" value="PLASMALEMMA VESICLE-ASSOCIATED PROTEIN"/>
    <property type="match status" value="1"/>
</dbReference>
<reference evidence="3" key="2">
    <citation type="submission" date="2025-08" db="UniProtKB">
        <authorList>
            <consortium name="Ensembl"/>
        </authorList>
    </citation>
    <scope>IDENTIFICATION</scope>
</reference>
<dbReference type="Proteomes" id="UP000265140">
    <property type="component" value="Chromosome 8"/>
</dbReference>
<keyword evidence="1" id="KW-0175">Coiled coil</keyword>
<dbReference type="GeneTree" id="ENSGT00390000006166"/>
<keyword evidence="2" id="KW-0812">Transmembrane</keyword>
<evidence type="ECO:0000313" key="4">
    <source>
        <dbReference type="Proteomes" id="UP000265140"/>
    </source>
</evidence>
<reference evidence="3 4" key="1">
    <citation type="submission" date="2020-02" db="EMBL/GenBank/DDBJ databases">
        <title>Esox lucius (northern pike) genome, fEsoLuc1, primary haplotype.</title>
        <authorList>
            <person name="Myers G."/>
            <person name="Karagic N."/>
            <person name="Meyer A."/>
            <person name="Pippel M."/>
            <person name="Reichard M."/>
            <person name="Winkler S."/>
            <person name="Tracey A."/>
            <person name="Sims Y."/>
            <person name="Howe K."/>
            <person name="Rhie A."/>
            <person name="Formenti G."/>
            <person name="Durbin R."/>
            <person name="Fedrigo O."/>
            <person name="Jarvis E.D."/>
        </authorList>
    </citation>
    <scope>NUCLEOTIDE SEQUENCE [LARGE SCALE GENOMIC DNA]</scope>
</reference>
<evidence type="ECO:0000313" key="3">
    <source>
        <dbReference type="Ensembl" id="ENSELUP00000090951.1"/>
    </source>
</evidence>
<organism evidence="3 4">
    <name type="scientific">Esox lucius</name>
    <name type="common">Northern pike</name>
    <dbReference type="NCBI Taxonomy" id="8010"/>
    <lineage>
        <taxon>Eukaryota</taxon>
        <taxon>Metazoa</taxon>
        <taxon>Chordata</taxon>
        <taxon>Craniata</taxon>
        <taxon>Vertebrata</taxon>
        <taxon>Euteleostomi</taxon>
        <taxon>Actinopterygii</taxon>
        <taxon>Neopterygii</taxon>
        <taxon>Teleostei</taxon>
        <taxon>Protacanthopterygii</taxon>
        <taxon>Esociformes</taxon>
        <taxon>Esocidae</taxon>
        <taxon>Esox</taxon>
    </lineage>
</organism>
<dbReference type="InterPro" id="IPR009538">
    <property type="entry name" value="PV-1"/>
</dbReference>
<sequence length="426" mass="48136">MYSSNSYSQTKFGLEARDIHKHKGKSCGYYMRIVFFFSSLIQSLIIMSLVLFLVYGQPEKSAEEKRVEELEQSLNRISENNINLRKSKVDLEAALGARTAEKTALEGELATLKKTSGEQMKAKLSQCETEKQKLQMIRPTPVKCTTTPVAANAELKALQSLNSQHVAMIQLIEANFTQTVHYIRIERDNAIKDRDAHHLESISLRRENTNLKEQLTLYTKKCKEDFAKSLEGIQTVTSNFLVRIEKLFPHTMTFHLTCEKQSEQMEVIRNSCSSLSKEVEEKFQQYLDNVGMKVADIQALSSRLEVQNSYLTTDIQECQHNRSAAATEASRLLLEIRENHDKQVETLLKEQNQLREEKSLQGKRLVLKEAELSTLKEKVESLTTSAANCNTKVAGPKPAGLMAPVKGNLSVGSPGLSKPPMVPRHY</sequence>
<dbReference type="AlphaFoldDB" id="A0AAY5KQG3"/>
<keyword evidence="4" id="KW-1185">Reference proteome</keyword>